<dbReference type="GO" id="GO:0003676">
    <property type="term" value="F:nucleic acid binding"/>
    <property type="evidence" value="ECO:0007669"/>
    <property type="project" value="InterPro"/>
</dbReference>
<dbReference type="EMBL" id="DF976192">
    <property type="protein sequence ID" value="GAU51924.1"/>
    <property type="molecule type" value="Genomic_DNA"/>
</dbReference>
<dbReference type="Pfam" id="PF03732">
    <property type="entry name" value="Retrotrans_gag"/>
    <property type="match status" value="1"/>
</dbReference>
<proteinExistence type="predicted"/>
<dbReference type="OrthoDB" id="3026227at2759"/>
<dbReference type="PROSITE" id="PS50158">
    <property type="entry name" value="ZF_CCHC"/>
    <property type="match status" value="3"/>
</dbReference>
<dbReference type="InterPro" id="IPR036875">
    <property type="entry name" value="Znf_CCHC_sf"/>
</dbReference>
<dbReference type="Pfam" id="PF00098">
    <property type="entry name" value="zf-CCHC"/>
    <property type="match status" value="3"/>
</dbReference>
<keyword evidence="1" id="KW-0863">Zinc-finger</keyword>
<dbReference type="GO" id="GO:0008270">
    <property type="term" value="F:zinc ion binding"/>
    <property type="evidence" value="ECO:0007669"/>
    <property type="project" value="UniProtKB-KW"/>
</dbReference>
<evidence type="ECO:0000259" key="2">
    <source>
        <dbReference type="PROSITE" id="PS50158"/>
    </source>
</evidence>
<protein>
    <recommendedName>
        <fullName evidence="2">CCHC-type domain-containing protein</fullName>
    </recommendedName>
</protein>
<reference evidence="4" key="1">
    <citation type="journal article" date="2017" name="Front. Plant Sci.">
        <title>Climate Clever Clovers: New Paradigm to Reduce the Environmental Footprint of Ruminants by Breeding Low Methanogenic Forages Utilizing Haplotype Variation.</title>
        <authorList>
            <person name="Kaur P."/>
            <person name="Appels R."/>
            <person name="Bayer P.E."/>
            <person name="Keeble-Gagnere G."/>
            <person name="Wang J."/>
            <person name="Hirakawa H."/>
            <person name="Shirasawa K."/>
            <person name="Vercoe P."/>
            <person name="Stefanova K."/>
            <person name="Durmic Z."/>
            <person name="Nichols P."/>
            <person name="Revell C."/>
            <person name="Isobe S.N."/>
            <person name="Edwards D."/>
            <person name="Erskine W."/>
        </authorList>
    </citation>
    <scope>NUCLEOTIDE SEQUENCE [LARGE SCALE GENOMIC DNA]</scope>
    <source>
        <strain evidence="4">cv. Daliak</strain>
    </source>
</reference>
<evidence type="ECO:0000313" key="4">
    <source>
        <dbReference type="Proteomes" id="UP000242715"/>
    </source>
</evidence>
<feature type="domain" description="CCHC-type" evidence="2">
    <location>
        <begin position="248"/>
        <end position="264"/>
    </location>
</feature>
<dbReference type="PANTHER" id="PTHR34482:SF49">
    <property type="entry name" value="RETROTRANSPOSON GAG DOMAIN-CONTAINING PROTEIN"/>
    <property type="match status" value="1"/>
</dbReference>
<dbReference type="Proteomes" id="UP000242715">
    <property type="component" value="Unassembled WGS sequence"/>
</dbReference>
<dbReference type="SUPFAM" id="SSF57756">
    <property type="entry name" value="Retrovirus zinc finger-like domains"/>
    <property type="match status" value="2"/>
</dbReference>
<accession>A0A2Z6P6B6</accession>
<sequence>MMSARANAQIAESLATLTHHLARGDDPARDGEKRLDRFLKHKPSFFVGAFNPDGAVKWVEEVEIIFDAMECANENKLALGTYMLREEANQWWKNAKLRIGNGGVVTTWEMFKREFFNKYFPADVKNKKVVEFMKLEQGNMSVAEFAAKFESLCAFSPHYNTPEVENDKCVKFESGLRPDIKHIIGFAEIRNFTTLVAKARICDEDGKAKNNYFKAVRGKNQDRAKPYEVKGKESARSGKGKEKVDGDKCYRCGKIGHRSFECKKDKDVCYSCGKEGHKSKECRATTPTCFNCGEEGHKSPECKKPKKVTGKVFALNGEGADQVDNLIRVANFWVELSGVLQNSKSSASPDEIDQFLGDPMFFKVNKEFGCDSCGAICIEILDVLIDSDVMAIYLDQTHAAYANNENLDQPIDSKVIGTSASENDFNDSSSPINDFPFKSSCSILYEFIDDTEVRRLSDLCGSEDCANSIVVVWYDSVYEGVDMWYPDGNVYGQPR</sequence>
<name>A0A2Z6P6B6_TRISU</name>
<dbReference type="SMART" id="SM00343">
    <property type="entry name" value="ZnF_C2HC"/>
    <property type="match status" value="3"/>
</dbReference>
<keyword evidence="4" id="KW-1185">Reference proteome</keyword>
<feature type="domain" description="CCHC-type" evidence="2">
    <location>
        <begin position="269"/>
        <end position="283"/>
    </location>
</feature>
<evidence type="ECO:0000313" key="3">
    <source>
        <dbReference type="EMBL" id="GAU51924.1"/>
    </source>
</evidence>
<dbReference type="Gene3D" id="4.10.60.10">
    <property type="entry name" value="Zinc finger, CCHC-type"/>
    <property type="match status" value="2"/>
</dbReference>
<dbReference type="InterPro" id="IPR005162">
    <property type="entry name" value="Retrotrans_gag_dom"/>
</dbReference>
<organism evidence="3 4">
    <name type="scientific">Trifolium subterraneum</name>
    <name type="common">Subterranean clover</name>
    <dbReference type="NCBI Taxonomy" id="3900"/>
    <lineage>
        <taxon>Eukaryota</taxon>
        <taxon>Viridiplantae</taxon>
        <taxon>Streptophyta</taxon>
        <taxon>Embryophyta</taxon>
        <taxon>Tracheophyta</taxon>
        <taxon>Spermatophyta</taxon>
        <taxon>Magnoliopsida</taxon>
        <taxon>eudicotyledons</taxon>
        <taxon>Gunneridae</taxon>
        <taxon>Pentapetalae</taxon>
        <taxon>rosids</taxon>
        <taxon>fabids</taxon>
        <taxon>Fabales</taxon>
        <taxon>Fabaceae</taxon>
        <taxon>Papilionoideae</taxon>
        <taxon>50 kb inversion clade</taxon>
        <taxon>NPAAA clade</taxon>
        <taxon>Hologalegina</taxon>
        <taxon>IRL clade</taxon>
        <taxon>Trifolieae</taxon>
        <taxon>Trifolium</taxon>
    </lineage>
</organism>
<dbReference type="AlphaFoldDB" id="A0A2Z6P6B6"/>
<dbReference type="InterPro" id="IPR001878">
    <property type="entry name" value="Znf_CCHC"/>
</dbReference>
<dbReference type="PANTHER" id="PTHR34482">
    <property type="entry name" value="DNA DAMAGE-INDUCIBLE PROTEIN 1-LIKE"/>
    <property type="match status" value="1"/>
</dbReference>
<evidence type="ECO:0000256" key="1">
    <source>
        <dbReference type="PROSITE-ProRule" id="PRU00047"/>
    </source>
</evidence>
<keyword evidence="1" id="KW-0862">Zinc</keyword>
<feature type="domain" description="CCHC-type" evidence="2">
    <location>
        <begin position="289"/>
        <end position="304"/>
    </location>
</feature>
<keyword evidence="1" id="KW-0479">Metal-binding</keyword>
<gene>
    <name evidence="3" type="ORF">TSUD_417070</name>
</gene>